<reference evidence="6" key="1">
    <citation type="journal article" date="2017" name="Nature">
        <title>The sunflower genome provides insights into oil metabolism, flowering and Asterid evolution.</title>
        <authorList>
            <person name="Badouin H."/>
            <person name="Gouzy J."/>
            <person name="Grassa C.J."/>
            <person name="Murat F."/>
            <person name="Staton S.E."/>
            <person name="Cottret L."/>
            <person name="Lelandais-Briere C."/>
            <person name="Owens G.L."/>
            <person name="Carrere S."/>
            <person name="Mayjonade B."/>
            <person name="Legrand L."/>
            <person name="Gill N."/>
            <person name="Kane N.C."/>
            <person name="Bowers J.E."/>
            <person name="Hubner S."/>
            <person name="Bellec A."/>
            <person name="Berard A."/>
            <person name="Berges H."/>
            <person name="Blanchet N."/>
            <person name="Boniface M.C."/>
            <person name="Brunel D."/>
            <person name="Catrice O."/>
            <person name="Chaidir N."/>
            <person name="Claudel C."/>
            <person name="Donnadieu C."/>
            <person name="Faraut T."/>
            <person name="Fievet G."/>
            <person name="Helmstetter N."/>
            <person name="King M."/>
            <person name="Knapp S.J."/>
            <person name="Lai Z."/>
            <person name="Le Paslier M.C."/>
            <person name="Lippi Y."/>
            <person name="Lorenzon L."/>
            <person name="Mandel J.R."/>
            <person name="Marage G."/>
            <person name="Marchand G."/>
            <person name="Marquand E."/>
            <person name="Bret-Mestries E."/>
            <person name="Morien E."/>
            <person name="Nambeesan S."/>
            <person name="Nguyen T."/>
            <person name="Pegot-Espagnet P."/>
            <person name="Pouilly N."/>
            <person name="Raftis F."/>
            <person name="Sallet E."/>
            <person name="Schiex T."/>
            <person name="Thomas J."/>
            <person name="Vandecasteele C."/>
            <person name="Vares D."/>
            <person name="Vear F."/>
            <person name="Vautrin S."/>
            <person name="Crespi M."/>
            <person name="Mangin B."/>
            <person name="Burke J.M."/>
            <person name="Salse J."/>
            <person name="Munos S."/>
            <person name="Vincourt P."/>
            <person name="Rieseberg L.H."/>
            <person name="Langlade N.B."/>
        </authorList>
    </citation>
    <scope>NUCLEOTIDE SEQUENCE</scope>
    <source>
        <tissue evidence="6">Leaves</tissue>
    </source>
</reference>
<sequence length="143" mass="16547">MHVFIVEILAATYAIQPRVDVQYSLHVLTRRLAKTRNWTVASKTLIVIHRALQEGDPAFTEELRVLQLATFKDDSSPIDLLKVKISGTHDLDSEKLLEQLPSLQQLLYRLMACKAESLSDFYEVCKRLELARNFQLPVFREFM</sequence>
<evidence type="ECO:0000256" key="1">
    <source>
        <dbReference type="ARBA" id="ARBA00004132"/>
    </source>
</evidence>
<evidence type="ECO:0000256" key="3">
    <source>
        <dbReference type="ARBA" id="ARBA00023034"/>
    </source>
</evidence>
<dbReference type="InterPro" id="IPR011417">
    <property type="entry name" value="ANTH_dom"/>
</dbReference>
<dbReference type="PANTHER" id="PTHR22951:SF89">
    <property type="entry name" value="OS05G0549000 PROTEIN"/>
    <property type="match status" value="1"/>
</dbReference>
<dbReference type="GO" id="GO:0032050">
    <property type="term" value="F:clathrin heavy chain binding"/>
    <property type="evidence" value="ECO:0000318"/>
    <property type="project" value="GO_Central"/>
</dbReference>
<dbReference type="Gramene" id="mRNA:HanXRQr2_Chr01g0044701">
    <property type="protein sequence ID" value="mRNA:HanXRQr2_Chr01g0044701"/>
    <property type="gene ID" value="HanXRQr2_Chr01g0044701"/>
</dbReference>
<dbReference type="GO" id="GO:0072583">
    <property type="term" value="P:clathrin-dependent endocytosis"/>
    <property type="evidence" value="ECO:0000318"/>
    <property type="project" value="GO_Central"/>
</dbReference>
<evidence type="ECO:0000259" key="5">
    <source>
        <dbReference type="PROSITE" id="PS50942"/>
    </source>
</evidence>
<dbReference type="GO" id="GO:0005546">
    <property type="term" value="F:phosphatidylinositol-4,5-bisphosphate binding"/>
    <property type="evidence" value="ECO:0000318"/>
    <property type="project" value="GO_Central"/>
</dbReference>
<dbReference type="GO" id="GO:0048268">
    <property type="term" value="P:clathrin coat assembly"/>
    <property type="evidence" value="ECO:0007669"/>
    <property type="project" value="InterPro"/>
</dbReference>
<dbReference type="InterPro" id="IPR008942">
    <property type="entry name" value="ENTH_VHS"/>
</dbReference>
<dbReference type="Pfam" id="PF07651">
    <property type="entry name" value="ANTH"/>
    <property type="match status" value="1"/>
</dbReference>
<dbReference type="GO" id="GO:0030136">
    <property type="term" value="C:clathrin-coated vesicle"/>
    <property type="evidence" value="ECO:0000318"/>
    <property type="project" value="GO_Central"/>
</dbReference>
<dbReference type="EMBL" id="MNCJ02000316">
    <property type="protein sequence ID" value="KAF5824033.1"/>
    <property type="molecule type" value="Genomic_DNA"/>
</dbReference>
<accession>A0A9K3P681</accession>
<evidence type="ECO:0000313" key="6">
    <source>
        <dbReference type="EMBL" id="KAF5824033.1"/>
    </source>
</evidence>
<dbReference type="GO" id="GO:0006900">
    <property type="term" value="P:vesicle budding from membrane"/>
    <property type="evidence" value="ECO:0000318"/>
    <property type="project" value="GO_Central"/>
</dbReference>
<keyword evidence="7" id="KW-1185">Reference proteome</keyword>
<evidence type="ECO:0000256" key="4">
    <source>
        <dbReference type="ARBA" id="ARBA00023329"/>
    </source>
</evidence>
<dbReference type="PROSITE" id="PS50942">
    <property type="entry name" value="ENTH"/>
    <property type="match status" value="1"/>
</dbReference>
<protein>
    <submittedName>
        <fullName evidence="6">ANTH domain-containing protein</fullName>
    </submittedName>
</protein>
<comment type="subcellular location">
    <subcellularLocation>
        <location evidence="1">Cytoplasmic vesicle</location>
        <location evidence="1">Clathrin-coated vesicle</location>
    </subcellularLocation>
    <subcellularLocation>
        <location evidence="2">Golgi apparatus</location>
    </subcellularLocation>
</comment>
<keyword evidence="4" id="KW-0968">Cytoplasmic vesicle</keyword>
<gene>
    <name evidence="6" type="ORF">HanXRQr2_Chr01g0044701</name>
</gene>
<dbReference type="GO" id="GO:0005545">
    <property type="term" value="F:1-phosphatidylinositol binding"/>
    <property type="evidence" value="ECO:0000318"/>
    <property type="project" value="GO_Central"/>
</dbReference>
<dbReference type="Gene3D" id="1.25.40.90">
    <property type="match status" value="1"/>
</dbReference>
<evidence type="ECO:0000256" key="2">
    <source>
        <dbReference type="ARBA" id="ARBA00004555"/>
    </source>
</evidence>
<dbReference type="InterPro" id="IPR045192">
    <property type="entry name" value="AP180-like"/>
</dbReference>
<dbReference type="SUPFAM" id="SSF89009">
    <property type="entry name" value="GAT-like domain"/>
    <property type="match status" value="1"/>
</dbReference>
<reference evidence="6" key="2">
    <citation type="submission" date="2020-06" db="EMBL/GenBank/DDBJ databases">
        <title>Helianthus annuus Genome sequencing and assembly Release 2.</title>
        <authorList>
            <person name="Gouzy J."/>
            <person name="Langlade N."/>
            <person name="Munos S."/>
        </authorList>
    </citation>
    <scope>NUCLEOTIDE SEQUENCE</scope>
    <source>
        <tissue evidence="6">Leaves</tissue>
    </source>
</reference>
<keyword evidence="3" id="KW-0333">Golgi apparatus</keyword>
<dbReference type="InterPro" id="IPR013809">
    <property type="entry name" value="ENTH"/>
</dbReference>
<dbReference type="PANTHER" id="PTHR22951">
    <property type="entry name" value="CLATHRIN ASSEMBLY PROTEIN"/>
    <property type="match status" value="1"/>
</dbReference>
<dbReference type="GO" id="GO:0005794">
    <property type="term" value="C:Golgi apparatus"/>
    <property type="evidence" value="ECO:0007669"/>
    <property type="project" value="UniProtKB-SubCell"/>
</dbReference>
<dbReference type="Proteomes" id="UP000215914">
    <property type="component" value="Unassembled WGS sequence"/>
</dbReference>
<feature type="domain" description="ENTH" evidence="5">
    <location>
        <begin position="1"/>
        <end position="110"/>
    </location>
</feature>
<name>A0A9K3P681_HELAN</name>
<dbReference type="AlphaFoldDB" id="A0A9K3P681"/>
<organism evidence="6 7">
    <name type="scientific">Helianthus annuus</name>
    <name type="common">Common sunflower</name>
    <dbReference type="NCBI Taxonomy" id="4232"/>
    <lineage>
        <taxon>Eukaryota</taxon>
        <taxon>Viridiplantae</taxon>
        <taxon>Streptophyta</taxon>
        <taxon>Embryophyta</taxon>
        <taxon>Tracheophyta</taxon>
        <taxon>Spermatophyta</taxon>
        <taxon>Magnoliopsida</taxon>
        <taxon>eudicotyledons</taxon>
        <taxon>Gunneridae</taxon>
        <taxon>Pentapetalae</taxon>
        <taxon>asterids</taxon>
        <taxon>campanulids</taxon>
        <taxon>Asterales</taxon>
        <taxon>Asteraceae</taxon>
        <taxon>Asteroideae</taxon>
        <taxon>Heliantheae alliance</taxon>
        <taxon>Heliantheae</taxon>
        <taxon>Helianthus</taxon>
    </lineage>
</organism>
<proteinExistence type="predicted"/>
<dbReference type="SUPFAM" id="SSF48464">
    <property type="entry name" value="ENTH/VHS domain"/>
    <property type="match status" value="1"/>
</dbReference>
<dbReference type="GO" id="GO:0000149">
    <property type="term" value="F:SNARE binding"/>
    <property type="evidence" value="ECO:0000318"/>
    <property type="project" value="GO_Central"/>
</dbReference>
<evidence type="ECO:0000313" key="7">
    <source>
        <dbReference type="Proteomes" id="UP000215914"/>
    </source>
</evidence>
<dbReference type="GO" id="GO:0005905">
    <property type="term" value="C:clathrin-coated pit"/>
    <property type="evidence" value="ECO:0000318"/>
    <property type="project" value="GO_Central"/>
</dbReference>
<comment type="caution">
    <text evidence="6">The sequence shown here is derived from an EMBL/GenBank/DDBJ whole genome shotgun (WGS) entry which is preliminary data.</text>
</comment>